<dbReference type="Pfam" id="PF03106">
    <property type="entry name" value="WRKY"/>
    <property type="match status" value="1"/>
</dbReference>
<reference evidence="8" key="1">
    <citation type="journal article" date="2025" name="Foods">
        <title>Unveiling the Microbial Signatures of Arabica Coffee Cherries: Insights into Ripeness Specific Diversity, Functional Traits, and Implications for Quality and Safety.</title>
        <authorList>
            <consortium name="RefSeq"/>
            <person name="Tenea G.N."/>
            <person name="Cifuentes V."/>
            <person name="Reyes P."/>
            <person name="Cevallos-Vallejos M."/>
        </authorList>
    </citation>
    <scope>NUCLEOTIDE SEQUENCE [LARGE SCALE GENOMIC DNA]</scope>
</reference>
<dbReference type="InterPro" id="IPR044810">
    <property type="entry name" value="WRKY_plant"/>
</dbReference>
<protein>
    <submittedName>
        <fullName evidence="9">Uncharacterized protein isoform X1</fullName>
    </submittedName>
</protein>
<dbReference type="SMART" id="SM00774">
    <property type="entry name" value="WRKY"/>
    <property type="match status" value="1"/>
</dbReference>
<keyword evidence="3" id="KW-0238">DNA-binding</keyword>
<comment type="subcellular location">
    <subcellularLocation>
        <location evidence="1">Nucleus</location>
    </subcellularLocation>
</comment>
<sequence>MDASLCMFPNPNPTAGVMPDNSQHVDHHQHHQTSSEFQFSDYFMMQDYYSFDQDAHLASQNTVDQYQQNVASNITVESNHPSATASNMKQKSGITKKRAVDMGRKVAFRTKSKLDVMDDGYKWRKYGKKMVKNSPNPRNYFKCSSGGCHVKKRVERDRDDPSYVITTYEGVHNHESPCVVYHLPPMMPMGGFSLQESYTPSSSS</sequence>
<evidence type="ECO:0000256" key="1">
    <source>
        <dbReference type="ARBA" id="ARBA00004123"/>
    </source>
</evidence>
<dbReference type="GO" id="GO:0003700">
    <property type="term" value="F:DNA-binding transcription factor activity"/>
    <property type="evidence" value="ECO:0007669"/>
    <property type="project" value="InterPro"/>
</dbReference>
<evidence type="ECO:0000313" key="9">
    <source>
        <dbReference type="RefSeq" id="XP_027076704.2"/>
    </source>
</evidence>
<keyword evidence="5" id="KW-0539">Nucleus</keyword>
<dbReference type="Gene3D" id="2.20.25.80">
    <property type="entry name" value="WRKY domain"/>
    <property type="match status" value="1"/>
</dbReference>
<evidence type="ECO:0000313" key="8">
    <source>
        <dbReference type="Proteomes" id="UP001652660"/>
    </source>
</evidence>
<organism evidence="8 9">
    <name type="scientific">Coffea arabica</name>
    <name type="common">Arabian coffee</name>
    <dbReference type="NCBI Taxonomy" id="13443"/>
    <lineage>
        <taxon>Eukaryota</taxon>
        <taxon>Viridiplantae</taxon>
        <taxon>Streptophyta</taxon>
        <taxon>Embryophyta</taxon>
        <taxon>Tracheophyta</taxon>
        <taxon>Spermatophyta</taxon>
        <taxon>Magnoliopsida</taxon>
        <taxon>eudicotyledons</taxon>
        <taxon>Gunneridae</taxon>
        <taxon>Pentapetalae</taxon>
        <taxon>asterids</taxon>
        <taxon>lamiids</taxon>
        <taxon>Gentianales</taxon>
        <taxon>Rubiaceae</taxon>
        <taxon>Ixoroideae</taxon>
        <taxon>Gardenieae complex</taxon>
        <taxon>Bertiereae - Coffeeae clade</taxon>
        <taxon>Coffeeae</taxon>
        <taxon>Coffea</taxon>
    </lineage>
</organism>
<keyword evidence="4" id="KW-0804">Transcription</keyword>
<dbReference type="RefSeq" id="XP_027076704.2">
    <property type="nucleotide sequence ID" value="XM_027220903.2"/>
</dbReference>
<name>A0A6P6TDV2_COFAR</name>
<evidence type="ECO:0000256" key="4">
    <source>
        <dbReference type="ARBA" id="ARBA00023163"/>
    </source>
</evidence>
<dbReference type="InterPro" id="IPR036576">
    <property type="entry name" value="WRKY_dom_sf"/>
</dbReference>
<dbReference type="SUPFAM" id="SSF118290">
    <property type="entry name" value="WRKY DNA-binding domain"/>
    <property type="match status" value="1"/>
</dbReference>
<dbReference type="PROSITE" id="PS50811">
    <property type="entry name" value="WRKY"/>
    <property type="match status" value="1"/>
</dbReference>
<evidence type="ECO:0000256" key="6">
    <source>
        <dbReference type="SAM" id="MobiDB-lite"/>
    </source>
</evidence>
<dbReference type="AlphaFoldDB" id="A0A6P6TDV2"/>
<evidence type="ECO:0000259" key="7">
    <source>
        <dbReference type="PROSITE" id="PS50811"/>
    </source>
</evidence>
<dbReference type="GeneID" id="113700452"/>
<evidence type="ECO:0000256" key="3">
    <source>
        <dbReference type="ARBA" id="ARBA00023125"/>
    </source>
</evidence>
<proteinExistence type="predicted"/>
<feature type="domain" description="WRKY" evidence="7">
    <location>
        <begin position="112"/>
        <end position="177"/>
    </location>
</feature>
<accession>A0A6P6TDV2</accession>
<feature type="compositionally biased region" description="Polar residues" evidence="6">
    <location>
        <begin position="79"/>
        <end position="93"/>
    </location>
</feature>
<reference evidence="9" key="2">
    <citation type="submission" date="2025-08" db="UniProtKB">
        <authorList>
            <consortium name="RefSeq"/>
        </authorList>
    </citation>
    <scope>IDENTIFICATION</scope>
    <source>
        <tissue evidence="9">Leaves</tissue>
    </source>
</reference>
<gene>
    <name evidence="9" type="primary">LOC113700452</name>
</gene>
<keyword evidence="2" id="KW-0805">Transcription regulation</keyword>
<evidence type="ECO:0000256" key="2">
    <source>
        <dbReference type="ARBA" id="ARBA00023015"/>
    </source>
</evidence>
<evidence type="ECO:0000256" key="5">
    <source>
        <dbReference type="ARBA" id="ARBA00023242"/>
    </source>
</evidence>
<dbReference type="GO" id="GO:0005634">
    <property type="term" value="C:nucleus"/>
    <property type="evidence" value="ECO:0007669"/>
    <property type="project" value="UniProtKB-SubCell"/>
</dbReference>
<dbReference type="OrthoDB" id="693960at2759"/>
<dbReference type="GO" id="GO:0043565">
    <property type="term" value="F:sequence-specific DNA binding"/>
    <property type="evidence" value="ECO:0007669"/>
    <property type="project" value="InterPro"/>
</dbReference>
<dbReference type="InterPro" id="IPR003657">
    <property type="entry name" value="WRKY_dom"/>
</dbReference>
<dbReference type="Proteomes" id="UP001652660">
    <property type="component" value="Chromosome 7c"/>
</dbReference>
<dbReference type="PANTHER" id="PTHR31221:SF283">
    <property type="entry name" value="WRKY DOMAIN-CONTAINING PROTEIN"/>
    <property type="match status" value="1"/>
</dbReference>
<feature type="region of interest" description="Disordered" evidence="6">
    <location>
        <begin position="79"/>
        <end position="98"/>
    </location>
</feature>
<keyword evidence="8" id="KW-1185">Reference proteome</keyword>
<dbReference type="PANTHER" id="PTHR31221">
    <property type="entry name" value="WRKY TRANSCRIPTION FACTOR PROTEIN 1-RELATED"/>
    <property type="match status" value="1"/>
</dbReference>